<dbReference type="InterPro" id="IPR015421">
    <property type="entry name" value="PyrdxlP-dep_Trfase_major"/>
</dbReference>
<protein>
    <submittedName>
        <fullName evidence="6">Aminotransferase class V-fold PLP-dependent enzyme</fullName>
    </submittedName>
</protein>
<comment type="cofactor">
    <cofactor evidence="1 4">
        <name>pyridoxal 5'-phosphate</name>
        <dbReference type="ChEBI" id="CHEBI:597326"/>
    </cofactor>
</comment>
<dbReference type="PANTHER" id="PTHR43586:SF15">
    <property type="entry name" value="BLR3095 PROTEIN"/>
    <property type="match status" value="1"/>
</dbReference>
<comment type="similarity">
    <text evidence="3">Belongs to the class-V pyridoxal-phosphate-dependent aminotransferase family.</text>
</comment>
<dbReference type="SUPFAM" id="SSF53383">
    <property type="entry name" value="PLP-dependent transferases"/>
    <property type="match status" value="1"/>
</dbReference>
<evidence type="ECO:0000256" key="4">
    <source>
        <dbReference type="RuleBase" id="RU004504"/>
    </source>
</evidence>
<evidence type="ECO:0000259" key="5">
    <source>
        <dbReference type="Pfam" id="PF00266"/>
    </source>
</evidence>
<evidence type="ECO:0000256" key="2">
    <source>
        <dbReference type="ARBA" id="ARBA00022898"/>
    </source>
</evidence>
<dbReference type="InterPro" id="IPR000192">
    <property type="entry name" value="Aminotrans_V_dom"/>
</dbReference>
<keyword evidence="6" id="KW-0032">Aminotransferase</keyword>
<dbReference type="InterPro" id="IPR020578">
    <property type="entry name" value="Aminotrans_V_PyrdxlP_BS"/>
</dbReference>
<dbReference type="InterPro" id="IPR015424">
    <property type="entry name" value="PyrdxlP-dep_Trfase"/>
</dbReference>
<dbReference type="Proteomes" id="UP000559809">
    <property type="component" value="Unassembled WGS sequence"/>
</dbReference>
<proteinExistence type="inferred from homology"/>
<keyword evidence="6" id="KW-0808">Transferase</keyword>
<keyword evidence="7" id="KW-1185">Reference proteome</keyword>
<dbReference type="InterPro" id="IPR015422">
    <property type="entry name" value="PyrdxlP-dep_Trfase_small"/>
</dbReference>
<organism evidence="6 7">
    <name type="scientific">Parapusillimonas granuli</name>
    <dbReference type="NCBI Taxonomy" id="380911"/>
    <lineage>
        <taxon>Bacteria</taxon>
        <taxon>Pseudomonadati</taxon>
        <taxon>Pseudomonadota</taxon>
        <taxon>Betaproteobacteria</taxon>
        <taxon>Burkholderiales</taxon>
        <taxon>Alcaligenaceae</taxon>
        <taxon>Parapusillimonas</taxon>
    </lineage>
</organism>
<dbReference type="GO" id="GO:0008483">
    <property type="term" value="F:transaminase activity"/>
    <property type="evidence" value="ECO:0007669"/>
    <property type="project" value="UniProtKB-KW"/>
</dbReference>
<gene>
    <name evidence="6" type="ORF">H0A72_03635</name>
</gene>
<dbReference type="EMBL" id="JACCEM010000002">
    <property type="protein sequence ID" value="NYT48395.1"/>
    <property type="molecule type" value="Genomic_DNA"/>
</dbReference>
<evidence type="ECO:0000256" key="3">
    <source>
        <dbReference type="RuleBase" id="RU004075"/>
    </source>
</evidence>
<comment type="caution">
    <text evidence="6">The sequence shown here is derived from an EMBL/GenBank/DDBJ whole genome shotgun (WGS) entry which is preliminary data.</text>
</comment>
<feature type="domain" description="Aminotransferase class V" evidence="5">
    <location>
        <begin position="59"/>
        <end position="389"/>
    </location>
</feature>
<dbReference type="Gene3D" id="3.90.1150.10">
    <property type="entry name" value="Aspartate Aminotransferase, domain 1"/>
    <property type="match status" value="1"/>
</dbReference>
<dbReference type="RefSeq" id="WP_180153710.1">
    <property type="nucleotide sequence ID" value="NZ_JACCEM010000002.1"/>
</dbReference>
<reference evidence="6 7" key="1">
    <citation type="submission" date="2020-07" db="EMBL/GenBank/DDBJ databases">
        <title>Taxonomic revisions and descriptions of new bacterial species based on genomic comparisons in the high-G+C-content subgroup of the family Alcaligenaceae.</title>
        <authorList>
            <person name="Szabo A."/>
            <person name="Felfoldi T."/>
        </authorList>
    </citation>
    <scope>NUCLEOTIDE SEQUENCE [LARGE SCALE GENOMIC DNA]</scope>
    <source>
        <strain evidence="6 7">LMG 24012</strain>
    </source>
</reference>
<sequence length="405" mass="44381">MKTLTQVETAEIRQKFPVMKACTYLDLGGRAPLSTDVLAAVTRHLDDCVQGRVDKDAWFRQAEAVRNRYAALINAQPDEVAYTKNTSEGLNIVCAGIDWQSGDNVVLCPELEHPNNIYLWLNLRRRGVEVRLVKPRDGAMPIDELIAAMDERTRLLTVSSVSFIPGFRTDVERLGRACRARGALFLVDGAQSVGVLHTDVEAMCIDALAVSTQKGLMAMYGMGFLYVRRAVAEQLDPAYVARFGIDISKADAHESDFGGTEFSFLPGARRFDLGNYNFAGVCAAEASLALIASIGTKRIEEHVTALAHALGRGLIELGLPVCGGAPGPHIAQTISVGHYEAGAASPGSADTLRRLHRHLLEQGVKLSVRRDMLRFSMHVYNGMEDIDRVLALCKDFLRREKTRAA</sequence>
<keyword evidence="2" id="KW-0663">Pyridoxal phosphate</keyword>
<accession>A0A853FRG5</accession>
<name>A0A853FRG5_9BURK</name>
<evidence type="ECO:0000256" key="1">
    <source>
        <dbReference type="ARBA" id="ARBA00001933"/>
    </source>
</evidence>
<evidence type="ECO:0000313" key="6">
    <source>
        <dbReference type="EMBL" id="NYT48395.1"/>
    </source>
</evidence>
<dbReference type="AlphaFoldDB" id="A0A853FRG5"/>
<dbReference type="PANTHER" id="PTHR43586">
    <property type="entry name" value="CYSTEINE DESULFURASE"/>
    <property type="match status" value="1"/>
</dbReference>
<evidence type="ECO:0000313" key="7">
    <source>
        <dbReference type="Proteomes" id="UP000559809"/>
    </source>
</evidence>
<dbReference type="Pfam" id="PF00266">
    <property type="entry name" value="Aminotran_5"/>
    <property type="match status" value="1"/>
</dbReference>
<dbReference type="PROSITE" id="PS00595">
    <property type="entry name" value="AA_TRANSFER_CLASS_5"/>
    <property type="match status" value="1"/>
</dbReference>
<dbReference type="Gene3D" id="3.40.640.10">
    <property type="entry name" value="Type I PLP-dependent aspartate aminotransferase-like (Major domain)"/>
    <property type="match status" value="1"/>
</dbReference>